<evidence type="ECO:0000256" key="1">
    <source>
        <dbReference type="SAM" id="SignalP"/>
    </source>
</evidence>
<reference evidence="3 4" key="1">
    <citation type="submission" date="2016-06" db="EMBL/GenBank/DDBJ databases">
        <title>Draft genome sequence of Flavobacterium succinicans strain DD5b.</title>
        <authorList>
            <person name="Poehlein A."/>
            <person name="Daniel R."/>
            <person name="Simeonova D.D."/>
        </authorList>
    </citation>
    <scope>NUCLEOTIDE SEQUENCE [LARGE SCALE GENOMIC DNA]</scope>
    <source>
        <strain evidence="3 4">DD5b</strain>
    </source>
</reference>
<keyword evidence="4" id="KW-1185">Reference proteome</keyword>
<dbReference type="OrthoDB" id="5382295at2"/>
<dbReference type="RefSeq" id="WP_064714617.1">
    <property type="nucleotide sequence ID" value="NZ_JMTM01000017.1"/>
</dbReference>
<evidence type="ECO:0000313" key="3">
    <source>
        <dbReference type="EMBL" id="OAZ04909.1"/>
    </source>
</evidence>
<proteinExistence type="predicted"/>
<comment type="caution">
    <text evidence="3">The sequence shown here is derived from an EMBL/GenBank/DDBJ whole genome shotgun (WGS) entry which is preliminary data.</text>
</comment>
<evidence type="ECO:0000259" key="2">
    <source>
        <dbReference type="Pfam" id="PF19780"/>
    </source>
</evidence>
<keyword evidence="1" id="KW-0732">Signal</keyword>
<organism evidence="3 4">
    <name type="scientific">Flavobacterium succinicans</name>
    <dbReference type="NCBI Taxonomy" id="29536"/>
    <lineage>
        <taxon>Bacteria</taxon>
        <taxon>Pseudomonadati</taxon>
        <taxon>Bacteroidota</taxon>
        <taxon>Flavobacteriia</taxon>
        <taxon>Flavobacteriales</taxon>
        <taxon>Flavobacteriaceae</taxon>
        <taxon>Flavobacterium</taxon>
    </lineage>
</organism>
<feature type="chain" id="PRO_5008286959" description="DUF6265 domain-containing protein" evidence="1">
    <location>
        <begin position="22"/>
        <end position="158"/>
    </location>
</feature>
<evidence type="ECO:0000313" key="4">
    <source>
        <dbReference type="Proteomes" id="UP000093807"/>
    </source>
</evidence>
<gene>
    <name evidence="3" type="ORF">FLB_07570</name>
</gene>
<dbReference type="EMBL" id="JMTM01000017">
    <property type="protein sequence ID" value="OAZ04909.1"/>
    <property type="molecule type" value="Genomic_DNA"/>
</dbReference>
<dbReference type="PROSITE" id="PS51257">
    <property type="entry name" value="PROKAR_LIPOPROTEIN"/>
    <property type="match status" value="1"/>
</dbReference>
<dbReference type="AlphaFoldDB" id="A0A199XUB1"/>
<sequence length="158" mass="17766">MFQKTTLLLVFVALASCNNNANKNEKIKASQWLLGTWTQQSEQGILEETWKAVNDSTFEGTSYFIKGKDTLHNETIVLQQKGENLIYKATVIGENNDEAVSFPLTSTIEKNLVFENPKHDYPQKINYKLADATTLIAKISGKQAGKVTSETYTLKKMK</sequence>
<feature type="domain" description="DUF6265" evidence="2">
    <location>
        <begin position="31"/>
        <end position="140"/>
    </location>
</feature>
<accession>A0A199XUB1</accession>
<dbReference type="Pfam" id="PF19780">
    <property type="entry name" value="DUF6265"/>
    <property type="match status" value="1"/>
</dbReference>
<dbReference type="PATRIC" id="fig|29536.5.peg.784"/>
<name>A0A199XUB1_9FLAO</name>
<dbReference type="Proteomes" id="UP000093807">
    <property type="component" value="Unassembled WGS sequence"/>
</dbReference>
<feature type="signal peptide" evidence="1">
    <location>
        <begin position="1"/>
        <end position="21"/>
    </location>
</feature>
<dbReference type="InterPro" id="IPR046232">
    <property type="entry name" value="DUF6265"/>
</dbReference>
<protein>
    <recommendedName>
        <fullName evidence="2">DUF6265 domain-containing protein</fullName>
    </recommendedName>
</protein>